<dbReference type="PANTHER" id="PTHR43765">
    <property type="entry name" value="2-DEHYDROPANTOATE 2-REDUCTASE-RELATED"/>
    <property type="match status" value="1"/>
</dbReference>
<dbReference type="Gene3D" id="1.10.1040.10">
    <property type="entry name" value="N-(1-d-carboxylethyl)-l-norvaline Dehydrogenase, domain 2"/>
    <property type="match status" value="1"/>
</dbReference>
<feature type="domain" description="Ketopantoate reductase N-terminal" evidence="12">
    <location>
        <begin position="11"/>
        <end position="159"/>
    </location>
</feature>
<dbReference type="GO" id="GO:0008677">
    <property type="term" value="F:2-dehydropantoate 2-reductase activity"/>
    <property type="evidence" value="ECO:0007669"/>
    <property type="project" value="UniProtKB-EC"/>
</dbReference>
<dbReference type="eggNOG" id="COG1893">
    <property type="taxonomic scope" value="Bacteria"/>
</dbReference>
<dbReference type="Gene3D" id="3.40.50.720">
    <property type="entry name" value="NAD(P)-binding Rossmann-like Domain"/>
    <property type="match status" value="1"/>
</dbReference>
<keyword evidence="7 11" id="KW-0521">NADP</keyword>
<evidence type="ECO:0000256" key="11">
    <source>
        <dbReference type="RuleBase" id="RU362068"/>
    </source>
</evidence>
<organism evidence="14 15">
    <name type="scientific">Parascardovia denticolens DSM 10105 = JCM 12538</name>
    <dbReference type="NCBI Taxonomy" id="864564"/>
    <lineage>
        <taxon>Bacteria</taxon>
        <taxon>Bacillati</taxon>
        <taxon>Actinomycetota</taxon>
        <taxon>Actinomycetes</taxon>
        <taxon>Bifidobacteriales</taxon>
        <taxon>Bifidobacteriaceae</taxon>
        <taxon>Parascardovia</taxon>
    </lineage>
</organism>
<dbReference type="HOGENOM" id="CLU_031468_0_0_11"/>
<dbReference type="EMBL" id="AEON01000001">
    <property type="protein sequence ID" value="EFT83150.1"/>
    <property type="molecule type" value="Genomic_DNA"/>
</dbReference>
<dbReference type="SUPFAM" id="SSF51735">
    <property type="entry name" value="NAD(P)-binding Rossmann-fold domains"/>
    <property type="match status" value="1"/>
</dbReference>
<evidence type="ECO:0000256" key="4">
    <source>
        <dbReference type="ARBA" id="ARBA00013014"/>
    </source>
</evidence>
<evidence type="ECO:0000256" key="6">
    <source>
        <dbReference type="ARBA" id="ARBA00022655"/>
    </source>
</evidence>
<dbReference type="AlphaFoldDB" id="E6JZD5"/>
<evidence type="ECO:0000256" key="1">
    <source>
        <dbReference type="ARBA" id="ARBA00002919"/>
    </source>
</evidence>
<keyword evidence="6 11" id="KW-0566">Pantothenate biosynthesis</keyword>
<sequence>MTDSNSQTMNITIVGAGGMGSRFGLMLHQAGNSVSLVDGWQANVDAIRTAGLVARYNGREVVDRLPIYSPQEAGQLRPQVIILFVKSQQLDAMLEAIRPLIGPDTYLLCLLNGLGHEDIIKKYAAEDHIILGVTMWTAGMTAPGHVTLFGDGNVELQNLRPGEAAETFTKRLVTVLDEAGLNAVYSENVKYSIWRKACVNGTMNCLCSLLECNIGQYGRTSAAAEVIRRIVCEFAAVAACEQVQLDVDEVVAHITATFTADIADHYPSMYQDLVVNHRPTEIDFIDGAVWRKGQRYGVPTPYCALLTQLIHGKEELGRIRQEDSAIPLPLSRTDD</sequence>
<dbReference type="InterPro" id="IPR013752">
    <property type="entry name" value="KPA_reductase"/>
</dbReference>
<dbReference type="NCBIfam" id="TIGR00745">
    <property type="entry name" value="apbA_panE"/>
    <property type="match status" value="1"/>
</dbReference>
<dbReference type="GO" id="GO:0015940">
    <property type="term" value="P:pantothenate biosynthetic process"/>
    <property type="evidence" value="ECO:0007669"/>
    <property type="project" value="UniProtKB-UniPathway"/>
</dbReference>
<evidence type="ECO:0000313" key="15">
    <source>
        <dbReference type="Proteomes" id="UP000004946"/>
    </source>
</evidence>
<evidence type="ECO:0000259" key="12">
    <source>
        <dbReference type="Pfam" id="PF02558"/>
    </source>
</evidence>
<comment type="pathway">
    <text evidence="2 11">Cofactor biosynthesis; (R)-pantothenate biosynthesis; (R)-pantoate from 3-methyl-2-oxobutanoate: step 2/2.</text>
</comment>
<dbReference type="EC" id="1.1.1.169" evidence="4 11"/>
<dbReference type="RefSeq" id="WP_006290064.1">
    <property type="nucleotide sequence ID" value="NZ_AP012333.1"/>
</dbReference>
<dbReference type="InterPro" id="IPR003710">
    <property type="entry name" value="ApbA"/>
</dbReference>
<protein>
    <recommendedName>
        <fullName evidence="5 11">2-dehydropantoate 2-reductase</fullName>
        <ecNumber evidence="4 11">1.1.1.169</ecNumber>
    </recommendedName>
    <alternativeName>
        <fullName evidence="9 11">Ketopantoate reductase</fullName>
    </alternativeName>
</protein>
<dbReference type="GO" id="GO:0005737">
    <property type="term" value="C:cytoplasm"/>
    <property type="evidence" value="ECO:0007669"/>
    <property type="project" value="TreeGrafter"/>
</dbReference>
<comment type="function">
    <text evidence="1 11">Catalyzes the NADPH-dependent reduction of ketopantoate into pantoic acid.</text>
</comment>
<evidence type="ECO:0000313" key="14">
    <source>
        <dbReference type="EMBL" id="EFT83150.1"/>
    </source>
</evidence>
<dbReference type="Pfam" id="PF08546">
    <property type="entry name" value="ApbA_C"/>
    <property type="match status" value="1"/>
</dbReference>
<dbReference type="GO" id="GO:0050661">
    <property type="term" value="F:NADP binding"/>
    <property type="evidence" value="ECO:0007669"/>
    <property type="project" value="TreeGrafter"/>
</dbReference>
<dbReference type="SUPFAM" id="SSF48179">
    <property type="entry name" value="6-phosphogluconate dehydrogenase C-terminal domain-like"/>
    <property type="match status" value="1"/>
</dbReference>
<feature type="domain" description="Ketopantoate reductase C-terminal" evidence="13">
    <location>
        <begin position="188"/>
        <end position="314"/>
    </location>
</feature>
<evidence type="ECO:0000256" key="8">
    <source>
        <dbReference type="ARBA" id="ARBA00023002"/>
    </source>
</evidence>
<dbReference type="UniPathway" id="UPA00028">
    <property type="reaction ID" value="UER00004"/>
</dbReference>
<dbReference type="PATRIC" id="fig|864564.6.peg.1559"/>
<reference evidence="14 15" key="1">
    <citation type="submission" date="2010-12" db="EMBL/GenBank/DDBJ databases">
        <authorList>
            <person name="Muzny D."/>
            <person name="Qin X."/>
            <person name="Buhay C."/>
            <person name="Dugan-Rocha S."/>
            <person name="Ding Y."/>
            <person name="Chen G."/>
            <person name="Hawes A."/>
            <person name="Holder M."/>
            <person name="Jhangiani S."/>
            <person name="Johnson A."/>
            <person name="Khan Z."/>
            <person name="Li Z."/>
            <person name="Liu W."/>
            <person name="Liu X."/>
            <person name="Perez L."/>
            <person name="Shen H."/>
            <person name="Wang Q."/>
            <person name="Watt J."/>
            <person name="Xi L."/>
            <person name="Xin Y."/>
            <person name="Zhou J."/>
            <person name="Deng J."/>
            <person name="Jiang H."/>
            <person name="Liu Y."/>
            <person name="Qu J."/>
            <person name="Song X.-Z."/>
            <person name="Zhang L."/>
            <person name="Villasana D."/>
            <person name="Johnson A."/>
            <person name="Liu J."/>
            <person name="Liyanage D."/>
            <person name="Lorensuhewa L."/>
            <person name="Robinson T."/>
            <person name="Song A."/>
            <person name="Song B.-B."/>
            <person name="Dinh H."/>
            <person name="Thornton R."/>
            <person name="Coyle M."/>
            <person name="Francisco L."/>
            <person name="Jackson L."/>
            <person name="Javaid M."/>
            <person name="Korchina V."/>
            <person name="Kovar C."/>
            <person name="Mata R."/>
            <person name="Mathew T."/>
            <person name="Ngo R."/>
            <person name="Nguyen L."/>
            <person name="Nguyen N."/>
            <person name="Okwuonu G."/>
            <person name="Ongeri F."/>
            <person name="Pham C."/>
            <person name="Simmons D."/>
            <person name="Wilczek-Boney K."/>
            <person name="Hale W."/>
            <person name="Jakkamsetti A."/>
            <person name="Pham P."/>
            <person name="Ruth R."/>
            <person name="San Lucas F."/>
            <person name="Warren J."/>
            <person name="Zhang J."/>
            <person name="Zhao Z."/>
            <person name="Zhou C."/>
            <person name="Zhu D."/>
            <person name="Lee S."/>
            <person name="Bess C."/>
            <person name="Blankenburg K."/>
            <person name="Forbes L."/>
            <person name="Fu Q."/>
            <person name="Gubbala S."/>
            <person name="Hirani K."/>
            <person name="Jayaseelan J.C."/>
            <person name="Lara F."/>
            <person name="Munidasa M."/>
            <person name="Palculict T."/>
            <person name="Patil S."/>
            <person name="Pu L.-L."/>
            <person name="Saada N."/>
            <person name="Tang L."/>
            <person name="Weissenberger G."/>
            <person name="Zhu Y."/>
            <person name="Hemphill L."/>
            <person name="Shang Y."/>
            <person name="Youmans B."/>
            <person name="Ayvaz T."/>
            <person name="Ross M."/>
            <person name="Santibanez J."/>
            <person name="Aqrawi P."/>
            <person name="Gross S."/>
            <person name="Joshi V."/>
            <person name="Fowler G."/>
            <person name="Nazareth L."/>
            <person name="Reid J."/>
            <person name="Worley K."/>
            <person name="Petrosino J."/>
            <person name="Highlander S."/>
            <person name="Gibbs R."/>
        </authorList>
    </citation>
    <scope>NUCLEOTIDE SEQUENCE [LARGE SCALE GENOMIC DNA]</scope>
    <source>
        <strain evidence="14 15">DSM 10105</strain>
    </source>
</reference>
<evidence type="ECO:0000256" key="5">
    <source>
        <dbReference type="ARBA" id="ARBA00019465"/>
    </source>
</evidence>
<dbReference type="InterPro" id="IPR008927">
    <property type="entry name" value="6-PGluconate_DH-like_C_sf"/>
</dbReference>
<dbReference type="InterPro" id="IPR013328">
    <property type="entry name" value="6PGD_dom2"/>
</dbReference>
<accession>E6JZD5</accession>
<evidence type="ECO:0000256" key="7">
    <source>
        <dbReference type="ARBA" id="ARBA00022857"/>
    </source>
</evidence>
<name>E6JZD5_PARDN</name>
<evidence type="ECO:0000256" key="2">
    <source>
        <dbReference type="ARBA" id="ARBA00004994"/>
    </source>
</evidence>
<gene>
    <name evidence="14" type="ORF">HMPREF0620_0155</name>
</gene>
<evidence type="ECO:0000259" key="13">
    <source>
        <dbReference type="Pfam" id="PF08546"/>
    </source>
</evidence>
<evidence type="ECO:0000256" key="3">
    <source>
        <dbReference type="ARBA" id="ARBA00007870"/>
    </source>
</evidence>
<evidence type="ECO:0000256" key="10">
    <source>
        <dbReference type="ARBA" id="ARBA00048793"/>
    </source>
</evidence>
<dbReference type="InterPro" id="IPR036291">
    <property type="entry name" value="NAD(P)-bd_dom_sf"/>
</dbReference>
<proteinExistence type="inferred from homology"/>
<keyword evidence="8 11" id="KW-0560">Oxidoreductase</keyword>
<dbReference type="InterPro" id="IPR050838">
    <property type="entry name" value="Ketopantoate_reductase"/>
</dbReference>
<comment type="caution">
    <text evidence="14">The sequence shown here is derived from an EMBL/GenBank/DDBJ whole genome shotgun (WGS) entry which is preliminary data.</text>
</comment>
<dbReference type="PANTHER" id="PTHR43765:SF2">
    <property type="entry name" value="2-DEHYDROPANTOATE 2-REDUCTASE"/>
    <property type="match status" value="1"/>
</dbReference>
<keyword evidence="15" id="KW-1185">Reference proteome</keyword>
<comment type="catalytic activity">
    <reaction evidence="10 11">
        <text>(R)-pantoate + NADP(+) = 2-dehydropantoate + NADPH + H(+)</text>
        <dbReference type="Rhea" id="RHEA:16233"/>
        <dbReference type="ChEBI" id="CHEBI:11561"/>
        <dbReference type="ChEBI" id="CHEBI:15378"/>
        <dbReference type="ChEBI" id="CHEBI:15980"/>
        <dbReference type="ChEBI" id="CHEBI:57783"/>
        <dbReference type="ChEBI" id="CHEBI:58349"/>
        <dbReference type="EC" id="1.1.1.169"/>
    </reaction>
</comment>
<comment type="similarity">
    <text evidence="3 11">Belongs to the ketopantoate reductase family.</text>
</comment>
<dbReference type="NCBIfam" id="NF005088">
    <property type="entry name" value="PRK06522.1-2"/>
    <property type="match status" value="1"/>
</dbReference>
<dbReference type="InterPro" id="IPR013332">
    <property type="entry name" value="KPR_N"/>
</dbReference>
<dbReference type="KEGG" id="pdo:PSDT_1421"/>
<dbReference type="Pfam" id="PF02558">
    <property type="entry name" value="ApbA"/>
    <property type="match status" value="1"/>
</dbReference>
<dbReference type="Proteomes" id="UP000004946">
    <property type="component" value="Chromosome"/>
</dbReference>
<evidence type="ECO:0000256" key="9">
    <source>
        <dbReference type="ARBA" id="ARBA00032024"/>
    </source>
</evidence>